<keyword evidence="2" id="KW-0175">Coiled coil</keyword>
<dbReference type="GO" id="GO:0003677">
    <property type="term" value="F:DNA binding"/>
    <property type="evidence" value="ECO:0007669"/>
    <property type="project" value="UniProtKB-KW"/>
</dbReference>
<dbReference type="PANTHER" id="PTHR46558:SF11">
    <property type="entry name" value="HTH-TYPE TRANSCRIPTIONAL REGULATOR XRE"/>
    <property type="match status" value="1"/>
</dbReference>
<keyword evidence="5" id="KW-1185">Reference proteome</keyword>
<dbReference type="AlphaFoldDB" id="A0A1T5GCB3"/>
<dbReference type="Pfam" id="PF01381">
    <property type="entry name" value="HTH_3"/>
    <property type="match status" value="1"/>
</dbReference>
<dbReference type="PANTHER" id="PTHR46558">
    <property type="entry name" value="TRACRIPTIONAL REGULATORY PROTEIN-RELATED-RELATED"/>
    <property type="match status" value="1"/>
</dbReference>
<dbReference type="SMART" id="SM00530">
    <property type="entry name" value="HTH_XRE"/>
    <property type="match status" value="1"/>
</dbReference>
<dbReference type="STRING" id="651661.SAMN05660293_03928"/>
<feature type="domain" description="HTH cro/C1-type" evidence="3">
    <location>
        <begin position="8"/>
        <end position="63"/>
    </location>
</feature>
<keyword evidence="1" id="KW-0238">DNA-binding</keyword>
<dbReference type="Proteomes" id="UP000190897">
    <property type="component" value="Unassembled WGS sequence"/>
</dbReference>
<reference evidence="5" key="1">
    <citation type="submission" date="2017-02" db="EMBL/GenBank/DDBJ databases">
        <authorList>
            <person name="Varghese N."/>
            <person name="Submissions S."/>
        </authorList>
    </citation>
    <scope>NUCLEOTIDE SEQUENCE [LARGE SCALE GENOMIC DNA]</scope>
    <source>
        <strain evidence="5">DSM 22270</strain>
    </source>
</reference>
<dbReference type="Gene3D" id="1.10.260.40">
    <property type="entry name" value="lambda repressor-like DNA-binding domains"/>
    <property type="match status" value="1"/>
</dbReference>
<proteinExistence type="predicted"/>
<name>A0A1T5GCB3_9BACT</name>
<feature type="coiled-coil region" evidence="2">
    <location>
        <begin position="86"/>
        <end position="113"/>
    </location>
</feature>
<dbReference type="RefSeq" id="WP_082216422.1">
    <property type="nucleotide sequence ID" value="NZ_FUZA01000005.1"/>
</dbReference>
<dbReference type="PROSITE" id="PS50943">
    <property type="entry name" value="HTH_CROC1"/>
    <property type="match status" value="1"/>
</dbReference>
<evidence type="ECO:0000256" key="1">
    <source>
        <dbReference type="ARBA" id="ARBA00023125"/>
    </source>
</evidence>
<evidence type="ECO:0000256" key="2">
    <source>
        <dbReference type="SAM" id="Coils"/>
    </source>
</evidence>
<evidence type="ECO:0000313" key="5">
    <source>
        <dbReference type="Proteomes" id="UP000190897"/>
    </source>
</evidence>
<dbReference type="OrthoDB" id="958368at2"/>
<evidence type="ECO:0000313" key="4">
    <source>
        <dbReference type="EMBL" id="SKC06088.1"/>
    </source>
</evidence>
<dbReference type="EMBL" id="FUZA01000005">
    <property type="protein sequence ID" value="SKC06088.1"/>
    <property type="molecule type" value="Genomic_DNA"/>
</dbReference>
<sequence>MVSIGKRIKQGREKLGLSQEQLAVIMAKKGKGTISNWETNKNEPSIAEFKKLAELFSTTAAYLIGEAPQFEEPQENYVMVKKDDLIELQKKALEREAEKNKELLDLLEQSKKAGEENEA</sequence>
<organism evidence="4 5">
    <name type="scientific">Dyadobacter psychrophilus</name>
    <dbReference type="NCBI Taxonomy" id="651661"/>
    <lineage>
        <taxon>Bacteria</taxon>
        <taxon>Pseudomonadati</taxon>
        <taxon>Bacteroidota</taxon>
        <taxon>Cytophagia</taxon>
        <taxon>Cytophagales</taxon>
        <taxon>Spirosomataceae</taxon>
        <taxon>Dyadobacter</taxon>
    </lineage>
</organism>
<dbReference type="CDD" id="cd00093">
    <property type="entry name" value="HTH_XRE"/>
    <property type="match status" value="1"/>
</dbReference>
<evidence type="ECO:0000259" key="3">
    <source>
        <dbReference type="PROSITE" id="PS50943"/>
    </source>
</evidence>
<dbReference type="SUPFAM" id="SSF47413">
    <property type="entry name" value="lambda repressor-like DNA-binding domains"/>
    <property type="match status" value="1"/>
</dbReference>
<dbReference type="InterPro" id="IPR010982">
    <property type="entry name" value="Lambda_DNA-bd_dom_sf"/>
</dbReference>
<protein>
    <submittedName>
        <fullName evidence="4">Helix-turn-helix domain-containing protein</fullName>
    </submittedName>
</protein>
<dbReference type="InterPro" id="IPR001387">
    <property type="entry name" value="Cro/C1-type_HTH"/>
</dbReference>
<gene>
    <name evidence="4" type="ORF">SAMN05660293_03928</name>
</gene>
<accession>A0A1T5GCB3</accession>